<keyword evidence="2" id="KW-1185">Reference proteome</keyword>
<gene>
    <name evidence="1" type="ORF">D3876_07305</name>
</gene>
<evidence type="ECO:0000313" key="2">
    <source>
        <dbReference type="Proteomes" id="UP000286100"/>
    </source>
</evidence>
<reference evidence="1 2" key="1">
    <citation type="submission" date="2018-09" db="EMBL/GenBank/DDBJ databases">
        <authorList>
            <person name="Zhu H."/>
        </authorList>
    </citation>
    <scope>NUCLEOTIDE SEQUENCE [LARGE SCALE GENOMIC DNA]</scope>
    <source>
        <strain evidence="1 2">K2R01-6</strain>
    </source>
</reference>
<dbReference type="AlphaFoldDB" id="A0A418WS52"/>
<organism evidence="1 2">
    <name type="scientific">Sphingomonas cavernae</name>
    <dbReference type="NCBI Taxonomy" id="2320861"/>
    <lineage>
        <taxon>Bacteria</taxon>
        <taxon>Pseudomonadati</taxon>
        <taxon>Pseudomonadota</taxon>
        <taxon>Alphaproteobacteria</taxon>
        <taxon>Sphingomonadales</taxon>
        <taxon>Sphingomonadaceae</taxon>
        <taxon>Sphingomonas</taxon>
    </lineage>
</organism>
<protein>
    <submittedName>
        <fullName evidence="1">Uncharacterized protein</fullName>
    </submittedName>
</protein>
<proteinExistence type="predicted"/>
<comment type="caution">
    <text evidence="1">The sequence shown here is derived from an EMBL/GenBank/DDBJ whole genome shotgun (WGS) entry which is preliminary data.</text>
</comment>
<evidence type="ECO:0000313" key="1">
    <source>
        <dbReference type="EMBL" id="RJF94061.1"/>
    </source>
</evidence>
<dbReference type="EMBL" id="QYUM01000002">
    <property type="protein sequence ID" value="RJF94061.1"/>
    <property type="molecule type" value="Genomic_DNA"/>
</dbReference>
<name>A0A418WS52_9SPHN</name>
<accession>A0A418WS52</accession>
<sequence>MAEARTVDYQIDAATLEKVAKDQLDGPMSPAPARGDMDLAFVADPATDHVAISAGMGCSAWKIENPVGQMLKPLLTAWDRDGALSDAGTAGVVTLRLNRASSLNRCVQLEEFDETCIARVRLAGTIAYVGEDGATRELPVAANIERSGSIGAFCSNLARFIGIVSREAGIALIDDARTKLASLENPQK</sequence>
<dbReference type="Proteomes" id="UP000286100">
    <property type="component" value="Unassembled WGS sequence"/>
</dbReference>